<keyword evidence="2" id="KW-1185">Reference proteome</keyword>
<protein>
    <recommendedName>
        <fullName evidence="3">Carbohydrate-binding protein</fullName>
    </recommendedName>
</protein>
<dbReference type="Proteomes" id="UP000050969">
    <property type="component" value="Unassembled WGS sequence"/>
</dbReference>
<name>A0A0R2MUL4_9LACO</name>
<reference evidence="1 2" key="1">
    <citation type="journal article" date="2015" name="Genome Announc.">
        <title>Expanding the biotechnology potential of lactobacilli through comparative genomics of 213 strains and associated genera.</title>
        <authorList>
            <person name="Sun Z."/>
            <person name="Harris H.M."/>
            <person name="McCann A."/>
            <person name="Guo C."/>
            <person name="Argimon S."/>
            <person name="Zhang W."/>
            <person name="Yang X."/>
            <person name="Jeffery I.B."/>
            <person name="Cooney J.C."/>
            <person name="Kagawa T.F."/>
            <person name="Liu W."/>
            <person name="Song Y."/>
            <person name="Salvetti E."/>
            <person name="Wrobel A."/>
            <person name="Rasinkangas P."/>
            <person name="Parkhill J."/>
            <person name="Rea M.C."/>
            <person name="O'Sullivan O."/>
            <person name="Ritari J."/>
            <person name="Douillard F.P."/>
            <person name="Paul Ross R."/>
            <person name="Yang R."/>
            <person name="Briner A.E."/>
            <person name="Felis G.E."/>
            <person name="de Vos W.M."/>
            <person name="Barrangou R."/>
            <person name="Klaenhammer T.R."/>
            <person name="Caufield P.W."/>
            <person name="Cui Y."/>
            <person name="Zhang H."/>
            <person name="O'Toole P.W."/>
        </authorList>
    </citation>
    <scope>NUCLEOTIDE SEQUENCE [LARGE SCALE GENOMIC DNA]</scope>
    <source>
        <strain evidence="1 2">DSM 24301</strain>
    </source>
</reference>
<evidence type="ECO:0000313" key="1">
    <source>
        <dbReference type="EMBL" id="KRO17310.1"/>
    </source>
</evidence>
<sequence length="256" mass="29277">MKLIISHTNAAEEALVNTDGRVVLEYEQSYQHGDAIEIQFEPDEIPAYYWVQLDSAMLLAKLYFTQPVWRYVIPFGEQRLVYPETSFAGEKHLVQVWQSDIPYQQTNLAFNPYDQVEPMGAFPHAEANIETRHDPTFAAKNAIDGYILNAHHGEYPYQSWGINRDPEAQIHLSFGRPITLKRIAIVLRADFPHDSVWTSGLITFDDGTSMTLSFDKTADRQWFETNKSDVTGFSLDHLVKADDESPFPALTEIEAY</sequence>
<dbReference type="STRING" id="1293598.IV56_GL000430"/>
<evidence type="ECO:0000313" key="2">
    <source>
        <dbReference type="Proteomes" id="UP000050969"/>
    </source>
</evidence>
<dbReference type="EMBL" id="JQCE01000020">
    <property type="protein sequence ID" value="KRO17310.1"/>
    <property type="molecule type" value="Genomic_DNA"/>
</dbReference>
<evidence type="ECO:0008006" key="3">
    <source>
        <dbReference type="Google" id="ProtNLM"/>
    </source>
</evidence>
<comment type="caution">
    <text evidence="1">The sequence shown here is derived from an EMBL/GenBank/DDBJ whole genome shotgun (WGS) entry which is preliminary data.</text>
</comment>
<proteinExistence type="predicted"/>
<gene>
    <name evidence="1" type="ORF">IV56_GL000430</name>
</gene>
<dbReference type="AlphaFoldDB" id="A0A0R2MUL4"/>
<organism evidence="1 2">
    <name type="scientific">Lacticaseibacillus saniviri JCM 17471 = DSM 24301</name>
    <dbReference type="NCBI Taxonomy" id="1293598"/>
    <lineage>
        <taxon>Bacteria</taxon>
        <taxon>Bacillati</taxon>
        <taxon>Bacillota</taxon>
        <taxon>Bacilli</taxon>
        <taxon>Lactobacillales</taxon>
        <taxon>Lactobacillaceae</taxon>
        <taxon>Lacticaseibacillus</taxon>
    </lineage>
</organism>
<dbReference type="RefSeq" id="WP_056992718.1">
    <property type="nucleotide sequence ID" value="NZ_JQCE01000020.1"/>
</dbReference>
<dbReference type="PATRIC" id="fig|1293598.4.peg.462"/>
<accession>A0A0R2MUL4</accession>